<dbReference type="InterPro" id="IPR036390">
    <property type="entry name" value="WH_DNA-bd_sf"/>
</dbReference>
<dbReference type="SUPFAM" id="SSF51206">
    <property type="entry name" value="cAMP-binding domain-like"/>
    <property type="match status" value="1"/>
</dbReference>
<dbReference type="AlphaFoldDB" id="A0A4V6HR62"/>
<keyword evidence="2" id="KW-0238">DNA-binding</keyword>
<dbReference type="Proteomes" id="UP000306509">
    <property type="component" value="Unassembled WGS sequence"/>
</dbReference>
<evidence type="ECO:0000313" key="2">
    <source>
        <dbReference type="EMBL" id="TLC97777.1"/>
    </source>
</evidence>
<feature type="domain" description="Cyclic nucleotide-binding" evidence="1">
    <location>
        <begin position="38"/>
        <end position="121"/>
    </location>
</feature>
<dbReference type="SUPFAM" id="SSF46785">
    <property type="entry name" value="Winged helix' DNA-binding domain"/>
    <property type="match status" value="1"/>
</dbReference>
<protein>
    <submittedName>
        <fullName evidence="2">DNA-binding transcriptional activator YeiL</fullName>
    </submittedName>
</protein>
<dbReference type="InterPro" id="IPR018490">
    <property type="entry name" value="cNMP-bd_dom_sf"/>
</dbReference>
<reference evidence="2 3" key="1">
    <citation type="journal article" date="2019" name="Anaerobe">
        <title>Detection of Robinsoniella peoriensis in multiple bone samples of a trauma patient.</title>
        <authorList>
            <person name="Schrottner P."/>
            <person name="Hartwich K."/>
            <person name="Bunk B."/>
            <person name="Schober I."/>
            <person name="Helbig S."/>
            <person name="Rudolph W.W."/>
            <person name="Gunzer F."/>
        </authorList>
    </citation>
    <scope>NUCLEOTIDE SEQUENCE [LARGE SCALE GENOMIC DNA]</scope>
    <source>
        <strain evidence="2 3">DSM 106044</strain>
    </source>
</reference>
<evidence type="ECO:0000259" key="1">
    <source>
        <dbReference type="PROSITE" id="PS50042"/>
    </source>
</evidence>
<dbReference type="RefSeq" id="WP_044293578.1">
    <property type="nucleotide sequence ID" value="NZ_CABMJZ010000016.1"/>
</dbReference>
<name>A0A4V6HR62_9FIRM</name>
<dbReference type="CDD" id="cd00038">
    <property type="entry name" value="CAP_ED"/>
    <property type="match status" value="1"/>
</dbReference>
<dbReference type="OrthoDB" id="3194797at2"/>
<evidence type="ECO:0000313" key="3">
    <source>
        <dbReference type="Proteomes" id="UP000306509"/>
    </source>
</evidence>
<proteinExistence type="predicted"/>
<gene>
    <name evidence="2" type="ORF">DSM106044_05433</name>
</gene>
<dbReference type="PROSITE" id="PS50042">
    <property type="entry name" value="CNMP_BINDING_3"/>
    <property type="match status" value="1"/>
</dbReference>
<comment type="caution">
    <text evidence="2">The sequence shown here is derived from an EMBL/GenBank/DDBJ whole genome shotgun (WGS) entry which is preliminary data.</text>
</comment>
<accession>A0A4V6HR62</accession>
<dbReference type="STRING" id="180332.GCA_000797495_04656"/>
<organism evidence="2 3">
    <name type="scientific">Robinsoniella peoriensis</name>
    <dbReference type="NCBI Taxonomy" id="180332"/>
    <lineage>
        <taxon>Bacteria</taxon>
        <taxon>Bacillati</taxon>
        <taxon>Bacillota</taxon>
        <taxon>Clostridia</taxon>
        <taxon>Lachnospirales</taxon>
        <taxon>Lachnospiraceae</taxon>
        <taxon>Robinsoniella</taxon>
    </lineage>
</organism>
<dbReference type="GO" id="GO:0003677">
    <property type="term" value="F:DNA binding"/>
    <property type="evidence" value="ECO:0007669"/>
    <property type="project" value="UniProtKB-KW"/>
</dbReference>
<keyword evidence="3" id="KW-1185">Reference proteome</keyword>
<dbReference type="EMBL" id="QGQD01000110">
    <property type="protein sequence ID" value="TLC97777.1"/>
    <property type="molecule type" value="Genomic_DNA"/>
</dbReference>
<dbReference type="InterPro" id="IPR014710">
    <property type="entry name" value="RmlC-like_jellyroll"/>
</dbReference>
<dbReference type="Gene3D" id="2.60.120.10">
    <property type="entry name" value="Jelly Rolls"/>
    <property type="match status" value="1"/>
</dbReference>
<sequence length="231" mass="27085">MIYNSERILEIILEKKYNQQNPLISLSGMASKEDLLIFEKNEAILSQKDPLDYFYFLISGRASVWNQISWNENNVIEYLRPLDILGLVEYLNNINYYTAYVLAECKCIVYRIPVERFIRIIQNNSRLCFQTLTVMGNITAANMACAEKGNLFNSKDILGHYLYLQACHQIPYTCTLTRAVLAERLHMNLRTLYRMVASLEENNYLCIRKGKIRIEKEHFQLLSERYGDIII</sequence>
<dbReference type="InterPro" id="IPR000595">
    <property type="entry name" value="cNMP-bd_dom"/>
</dbReference>
<dbReference type="Pfam" id="PF00027">
    <property type="entry name" value="cNMP_binding"/>
    <property type="match status" value="1"/>
</dbReference>